<keyword evidence="2" id="KW-1185">Reference proteome</keyword>
<dbReference type="EMBL" id="CP013729">
    <property type="protein sequence ID" value="ALV08429.1"/>
    <property type="molecule type" value="Genomic_DNA"/>
</dbReference>
<dbReference type="SUPFAM" id="SSF51695">
    <property type="entry name" value="PLC-like phosphodiesterases"/>
    <property type="match status" value="1"/>
</dbReference>
<dbReference type="KEGG" id="rdp:RD2015_3979"/>
<dbReference type="AlphaFoldDB" id="A0A0U3MID6"/>
<dbReference type="STRING" id="76731.RD2015_3979"/>
<sequence>MDAHPWPWSLPFWIAHRGAGKLAPENTLAAFREGARHGYRAFECDVKLSADGVPFLLHDATLDRTTSARGRAADRTWAELSRLDAGRWHSRLYAGEPPASLEAIAAFVRVNQHALNIEIKPTPGDERRTGQVVGQEVLRLWKEAGTVSLLFSSFEPDALRGARETAPQVPRALLLDKLHPDWLATAQSLECRAVVTHYALMDQPMVEQLHKLGMKALVYTVNDAASAQWLIGNGVDGIITDAVDRFSPTA</sequence>
<dbReference type="NCBIfam" id="NF006989">
    <property type="entry name" value="PRK09454.1"/>
    <property type="match status" value="1"/>
</dbReference>
<dbReference type="PANTHER" id="PTHR46211">
    <property type="entry name" value="GLYCEROPHOSPHORYL DIESTER PHOSPHODIESTERASE"/>
    <property type="match status" value="1"/>
</dbReference>
<organism evidence="1 2">
    <name type="scientific">Roseateles depolymerans</name>
    <dbReference type="NCBI Taxonomy" id="76731"/>
    <lineage>
        <taxon>Bacteria</taxon>
        <taxon>Pseudomonadati</taxon>
        <taxon>Pseudomonadota</taxon>
        <taxon>Betaproteobacteria</taxon>
        <taxon>Burkholderiales</taxon>
        <taxon>Sphaerotilaceae</taxon>
        <taxon>Roseateles</taxon>
    </lineage>
</organism>
<accession>A0A0U3MID6</accession>
<dbReference type="PANTHER" id="PTHR46211:SF1">
    <property type="entry name" value="GLYCEROPHOSPHODIESTER PHOSPHODIESTERASE, CYTOPLASMIC"/>
    <property type="match status" value="1"/>
</dbReference>
<dbReference type="PROSITE" id="PS51704">
    <property type="entry name" value="GP_PDE"/>
    <property type="match status" value="1"/>
</dbReference>
<protein>
    <submittedName>
        <fullName evidence="1">Cytoplasmic glycerophosphodiester phosphodiesterase</fullName>
    </submittedName>
</protein>
<dbReference type="GO" id="GO:0008081">
    <property type="term" value="F:phosphoric diester hydrolase activity"/>
    <property type="evidence" value="ECO:0007669"/>
    <property type="project" value="InterPro"/>
</dbReference>
<proteinExistence type="predicted"/>
<dbReference type="Pfam" id="PF03009">
    <property type="entry name" value="GDPD"/>
    <property type="match status" value="1"/>
</dbReference>
<name>A0A0U3MID6_9BURK</name>
<gene>
    <name evidence="1" type="ORF">RD2015_3979</name>
</gene>
<dbReference type="PATRIC" id="fig|76731.3.peg.4074"/>
<dbReference type="OrthoDB" id="9795622at2"/>
<dbReference type="InterPro" id="IPR030395">
    <property type="entry name" value="GP_PDE_dom"/>
</dbReference>
<dbReference type="PROSITE" id="PS50007">
    <property type="entry name" value="PIPLC_X_DOMAIN"/>
    <property type="match status" value="1"/>
</dbReference>
<dbReference type="Proteomes" id="UP000060699">
    <property type="component" value="Chromosome"/>
</dbReference>
<evidence type="ECO:0000313" key="2">
    <source>
        <dbReference type="Proteomes" id="UP000060699"/>
    </source>
</evidence>
<dbReference type="InterPro" id="IPR017946">
    <property type="entry name" value="PLC-like_Pdiesterase_TIM-brl"/>
</dbReference>
<reference evidence="1 2" key="1">
    <citation type="submission" date="2015-12" db="EMBL/GenBank/DDBJ databases">
        <title>Complete genome of Roseateles depolymerans KCTC 42856.</title>
        <authorList>
            <person name="Kim K.M."/>
        </authorList>
    </citation>
    <scope>NUCLEOTIDE SEQUENCE [LARGE SCALE GENOMIC DNA]</scope>
    <source>
        <strain evidence="1 2">KCTC 42856</strain>
    </source>
</reference>
<dbReference type="GO" id="GO:0006629">
    <property type="term" value="P:lipid metabolic process"/>
    <property type="evidence" value="ECO:0007669"/>
    <property type="project" value="InterPro"/>
</dbReference>
<evidence type="ECO:0000313" key="1">
    <source>
        <dbReference type="EMBL" id="ALV08429.1"/>
    </source>
</evidence>
<dbReference type="RefSeq" id="WP_058936396.1">
    <property type="nucleotide sequence ID" value="NZ_CP013729.1"/>
</dbReference>
<dbReference type="Gene3D" id="3.20.20.190">
    <property type="entry name" value="Phosphatidylinositol (PI) phosphodiesterase"/>
    <property type="match status" value="1"/>
</dbReference>